<accession>A7SL51</accession>
<keyword evidence="4" id="KW-1185">Reference proteome</keyword>
<dbReference type="KEGG" id="nve:5507030"/>
<dbReference type="PROSITE" id="PS00061">
    <property type="entry name" value="ADH_SHORT"/>
    <property type="match status" value="1"/>
</dbReference>
<dbReference type="AlphaFoldDB" id="A7SL51"/>
<evidence type="ECO:0000256" key="2">
    <source>
        <dbReference type="RuleBase" id="RU000363"/>
    </source>
</evidence>
<dbReference type="Proteomes" id="UP000001593">
    <property type="component" value="Unassembled WGS sequence"/>
</dbReference>
<dbReference type="OMA" id="ENIRTNC"/>
<comment type="similarity">
    <text evidence="2">Belongs to the short-chain dehydrogenases/reductases (SDR) family.</text>
</comment>
<dbReference type="STRING" id="45351.A7SL51"/>
<dbReference type="PRINTS" id="PR00080">
    <property type="entry name" value="SDRFAMILY"/>
</dbReference>
<feature type="non-terminal residue" evidence="3">
    <location>
        <position position="184"/>
    </location>
</feature>
<dbReference type="InterPro" id="IPR002347">
    <property type="entry name" value="SDR_fam"/>
</dbReference>
<dbReference type="PhylomeDB" id="A7SL51"/>
<dbReference type="EMBL" id="DS469694">
    <property type="protein sequence ID" value="EDO35580.1"/>
    <property type="molecule type" value="Genomic_DNA"/>
</dbReference>
<dbReference type="Pfam" id="PF00106">
    <property type="entry name" value="adh_short"/>
    <property type="match status" value="1"/>
</dbReference>
<dbReference type="GO" id="GO:0016491">
    <property type="term" value="F:oxidoreductase activity"/>
    <property type="evidence" value="ECO:0007669"/>
    <property type="project" value="UniProtKB-KW"/>
</dbReference>
<dbReference type="HOGENOM" id="CLU_010194_1_0_1"/>
<dbReference type="Gene3D" id="3.40.50.720">
    <property type="entry name" value="NAD(P)-binding Rossmann-like Domain"/>
    <property type="match status" value="1"/>
</dbReference>
<evidence type="ECO:0000313" key="3">
    <source>
        <dbReference type="EMBL" id="EDO35580.1"/>
    </source>
</evidence>
<dbReference type="PANTHER" id="PTHR43658">
    <property type="entry name" value="SHORT-CHAIN DEHYDROGENASE/REDUCTASE"/>
    <property type="match status" value="1"/>
</dbReference>
<dbReference type="PANTHER" id="PTHR43658:SF8">
    <property type="entry name" value="17-BETA-HYDROXYSTEROID DEHYDROGENASE 14-RELATED"/>
    <property type="match status" value="1"/>
</dbReference>
<keyword evidence="1" id="KW-0560">Oxidoreductase</keyword>
<organism evidence="3 4">
    <name type="scientific">Nematostella vectensis</name>
    <name type="common">Starlet sea anemone</name>
    <dbReference type="NCBI Taxonomy" id="45351"/>
    <lineage>
        <taxon>Eukaryota</taxon>
        <taxon>Metazoa</taxon>
        <taxon>Cnidaria</taxon>
        <taxon>Anthozoa</taxon>
        <taxon>Hexacorallia</taxon>
        <taxon>Actiniaria</taxon>
        <taxon>Edwardsiidae</taxon>
        <taxon>Nematostella</taxon>
    </lineage>
</organism>
<name>A7SL51_NEMVE</name>
<evidence type="ECO:0000313" key="4">
    <source>
        <dbReference type="Proteomes" id="UP000001593"/>
    </source>
</evidence>
<dbReference type="GO" id="GO:0005829">
    <property type="term" value="C:cytosol"/>
    <property type="evidence" value="ECO:0000318"/>
    <property type="project" value="GO_Central"/>
</dbReference>
<proteinExistence type="inferred from homology"/>
<gene>
    <name evidence="3" type="ORF">NEMVEDRAFT_v1g122273</name>
</gene>
<protein>
    <recommendedName>
        <fullName evidence="5">17-beta-hydroxysteroid dehydrogenase 14</fullName>
    </recommendedName>
</protein>
<dbReference type="eggNOG" id="KOG0725">
    <property type="taxonomic scope" value="Eukaryota"/>
</dbReference>
<evidence type="ECO:0008006" key="5">
    <source>
        <dbReference type="Google" id="ProtNLM"/>
    </source>
</evidence>
<dbReference type="InParanoid" id="A7SL51"/>
<dbReference type="InterPro" id="IPR036291">
    <property type="entry name" value="NAD(P)-bd_dom_sf"/>
</dbReference>
<sequence length="184" mass="19876">MAATRYQDKVTIVTGGSKGIGEGIVREFVKAGSKVVFCARGVESGLLLENELNASGPGQAMFIPCDVSKEGDLKNVVDRTVEKYGRLDCLINNAGRHPCHKSIDDTSVNELRDLLEVNLVSYFLMCKFALPHLRKTQGNIINLSSLVAQIGQPGATPYVATKGAITSFTRALAIDEAEHNVRVN</sequence>
<evidence type="ECO:0000256" key="1">
    <source>
        <dbReference type="ARBA" id="ARBA00023002"/>
    </source>
</evidence>
<dbReference type="SUPFAM" id="SSF51735">
    <property type="entry name" value="NAD(P)-binding Rossmann-fold domains"/>
    <property type="match status" value="1"/>
</dbReference>
<dbReference type="PRINTS" id="PR00081">
    <property type="entry name" value="GDHRDH"/>
</dbReference>
<dbReference type="InterPro" id="IPR020904">
    <property type="entry name" value="Sc_DH/Rdtase_CS"/>
</dbReference>
<reference evidence="3 4" key="1">
    <citation type="journal article" date="2007" name="Science">
        <title>Sea anemone genome reveals ancestral eumetazoan gene repertoire and genomic organization.</title>
        <authorList>
            <person name="Putnam N.H."/>
            <person name="Srivastava M."/>
            <person name="Hellsten U."/>
            <person name="Dirks B."/>
            <person name="Chapman J."/>
            <person name="Salamov A."/>
            <person name="Terry A."/>
            <person name="Shapiro H."/>
            <person name="Lindquist E."/>
            <person name="Kapitonov V.V."/>
            <person name="Jurka J."/>
            <person name="Genikhovich G."/>
            <person name="Grigoriev I.V."/>
            <person name="Lucas S.M."/>
            <person name="Steele R.E."/>
            <person name="Finnerty J.R."/>
            <person name="Technau U."/>
            <person name="Martindale M.Q."/>
            <person name="Rokhsar D.S."/>
        </authorList>
    </citation>
    <scope>NUCLEOTIDE SEQUENCE [LARGE SCALE GENOMIC DNA]</scope>
    <source>
        <strain evidence="4">CH2 X CH6</strain>
    </source>
</reference>